<feature type="transmembrane region" description="Helical" evidence="1">
    <location>
        <begin position="124"/>
        <end position="145"/>
    </location>
</feature>
<protein>
    <submittedName>
        <fullName evidence="2">Uncharacterized protein</fullName>
    </submittedName>
</protein>
<feature type="transmembrane region" description="Helical" evidence="1">
    <location>
        <begin position="94"/>
        <end position="118"/>
    </location>
</feature>
<feature type="transmembrane region" description="Helical" evidence="1">
    <location>
        <begin position="49"/>
        <end position="73"/>
    </location>
</feature>
<evidence type="ECO:0000313" key="3">
    <source>
        <dbReference type="Proteomes" id="UP000078263"/>
    </source>
</evidence>
<feature type="transmembrane region" description="Helical" evidence="1">
    <location>
        <begin position="189"/>
        <end position="207"/>
    </location>
</feature>
<keyword evidence="1" id="KW-0812">Transmembrane</keyword>
<dbReference type="AlphaFoldDB" id="A0A192D4R3"/>
<reference evidence="2 3" key="1">
    <citation type="submission" date="2016-05" db="EMBL/GenBank/DDBJ databases">
        <title>Compelete Genome Sequence of Bacteriochlorophyll-Synthesizing Bacterium Porphyrobacter neustonensis DSM 9434.</title>
        <authorList>
            <person name="Shi X.-L."/>
            <person name="Wu Y.-H."/>
            <person name="Cheng H."/>
            <person name="Xu L."/>
            <person name="Zhang X.-Q."/>
            <person name="Wang C.-S."/>
            <person name="Xu X.-W."/>
        </authorList>
    </citation>
    <scope>NUCLEOTIDE SEQUENCE [LARGE SCALE GENOMIC DNA]</scope>
    <source>
        <strain evidence="2 3">DSM 9434</strain>
    </source>
</reference>
<accession>A0A192D4R3</accession>
<organism evidence="2 3">
    <name type="scientific">Erythrobacter neustonensis</name>
    <dbReference type="NCBI Taxonomy" id="1112"/>
    <lineage>
        <taxon>Bacteria</taxon>
        <taxon>Pseudomonadati</taxon>
        <taxon>Pseudomonadota</taxon>
        <taxon>Alphaproteobacteria</taxon>
        <taxon>Sphingomonadales</taxon>
        <taxon>Erythrobacteraceae</taxon>
        <taxon>Erythrobacter/Porphyrobacter group</taxon>
        <taxon>Erythrobacter</taxon>
    </lineage>
</organism>
<proteinExistence type="predicted"/>
<dbReference type="EMBL" id="CP016033">
    <property type="protein sequence ID" value="ANK13021.1"/>
    <property type="molecule type" value="Genomic_DNA"/>
</dbReference>
<gene>
    <name evidence="2" type="ORF">A9D12_08740</name>
</gene>
<dbReference type="OrthoDB" id="7391593at2"/>
<sequence>MEDKSPQTQRFIRKIILPALIGGVVGFAAASGVLSVMDSKTIGTFDESAVVAALVGSLYLVIGAGVWVGALRPKVGAHFLNVEDADELREQKKVLTLSGAAMALWGVSLVALALAAPAGVLPQAAALTIGAGGLVLGGVISVSVYRACDELMRAINLEAGAISYGLVMLIAGGWAMLAHLGYAGAPKPLDLLSLLYVLVLVASFIVIGKRGMLAPR</sequence>
<keyword evidence="1" id="KW-0472">Membrane</keyword>
<keyword evidence="3" id="KW-1185">Reference proteome</keyword>
<dbReference type="STRING" id="1112.A9D12_08740"/>
<keyword evidence="1" id="KW-1133">Transmembrane helix</keyword>
<evidence type="ECO:0000256" key="1">
    <source>
        <dbReference type="SAM" id="Phobius"/>
    </source>
</evidence>
<name>A0A192D4R3_9SPHN</name>
<feature type="transmembrane region" description="Helical" evidence="1">
    <location>
        <begin position="15"/>
        <end position="37"/>
    </location>
</feature>
<evidence type="ECO:0000313" key="2">
    <source>
        <dbReference type="EMBL" id="ANK13021.1"/>
    </source>
</evidence>
<dbReference type="Proteomes" id="UP000078263">
    <property type="component" value="Chromosome"/>
</dbReference>
<feature type="transmembrane region" description="Helical" evidence="1">
    <location>
        <begin position="157"/>
        <end position="177"/>
    </location>
</feature>
<dbReference type="KEGG" id="pns:A9D12_08740"/>